<feature type="chain" id="PRO_5036408525" evidence="1">
    <location>
        <begin position="18"/>
        <end position="74"/>
    </location>
</feature>
<evidence type="ECO:0000256" key="1">
    <source>
        <dbReference type="SAM" id="SignalP"/>
    </source>
</evidence>
<accession>A0A811LER3</accession>
<sequence length="74" mass="8506">MNVICLLFALNLALVIGRPQLDDAKTLESAPITPEASFIIRSRAKRALLRSHWHGRHTDYSLESAEHKIIRRTW</sequence>
<keyword evidence="3" id="KW-1185">Reference proteome</keyword>
<dbReference type="AlphaFoldDB" id="A0A811LER3"/>
<comment type="caution">
    <text evidence="2">The sequence shown here is derived from an EMBL/GenBank/DDBJ whole genome shotgun (WGS) entry which is preliminary data.</text>
</comment>
<dbReference type="EMBL" id="CAJFCV020000004">
    <property type="protein sequence ID" value="CAG9116061.1"/>
    <property type="molecule type" value="Genomic_DNA"/>
</dbReference>
<evidence type="ECO:0000313" key="3">
    <source>
        <dbReference type="Proteomes" id="UP000659654"/>
    </source>
</evidence>
<evidence type="ECO:0000313" key="2">
    <source>
        <dbReference type="EMBL" id="CAD5226660.1"/>
    </source>
</evidence>
<dbReference type="EMBL" id="CAJFDI010000004">
    <property type="protein sequence ID" value="CAD5226660.1"/>
    <property type="molecule type" value="Genomic_DNA"/>
</dbReference>
<reference evidence="2" key="1">
    <citation type="submission" date="2020-09" db="EMBL/GenBank/DDBJ databases">
        <authorList>
            <person name="Kikuchi T."/>
        </authorList>
    </citation>
    <scope>NUCLEOTIDE SEQUENCE</scope>
    <source>
        <strain evidence="2">Ka4C1</strain>
    </source>
</reference>
<keyword evidence="1" id="KW-0732">Signal</keyword>
<dbReference type="Proteomes" id="UP000659654">
    <property type="component" value="Unassembled WGS sequence"/>
</dbReference>
<protein>
    <submittedName>
        <fullName evidence="2">(pine wood nematode) hypothetical protein</fullName>
    </submittedName>
</protein>
<feature type="signal peptide" evidence="1">
    <location>
        <begin position="1"/>
        <end position="17"/>
    </location>
</feature>
<proteinExistence type="predicted"/>
<gene>
    <name evidence="2" type="ORF">BXYJ_LOCUS9205</name>
</gene>
<dbReference type="Proteomes" id="UP000582659">
    <property type="component" value="Unassembled WGS sequence"/>
</dbReference>
<name>A0A811LER3_BURXY</name>
<organism evidence="2 3">
    <name type="scientific">Bursaphelenchus xylophilus</name>
    <name type="common">Pinewood nematode worm</name>
    <name type="synonym">Aphelenchoides xylophilus</name>
    <dbReference type="NCBI Taxonomy" id="6326"/>
    <lineage>
        <taxon>Eukaryota</taxon>
        <taxon>Metazoa</taxon>
        <taxon>Ecdysozoa</taxon>
        <taxon>Nematoda</taxon>
        <taxon>Chromadorea</taxon>
        <taxon>Rhabditida</taxon>
        <taxon>Tylenchina</taxon>
        <taxon>Tylenchomorpha</taxon>
        <taxon>Aphelenchoidea</taxon>
        <taxon>Aphelenchoididae</taxon>
        <taxon>Bursaphelenchus</taxon>
    </lineage>
</organism>